<dbReference type="PANTHER" id="PTHR43267:SF1">
    <property type="entry name" value="TRNA THREONYLCARBAMOYLADENOSINE DEHYDRATASE"/>
    <property type="match status" value="1"/>
</dbReference>
<evidence type="ECO:0000313" key="3">
    <source>
        <dbReference type="Proteomes" id="UP000366872"/>
    </source>
</evidence>
<dbReference type="GO" id="GO:0061503">
    <property type="term" value="F:tRNA threonylcarbamoyladenosine dehydratase"/>
    <property type="evidence" value="ECO:0007669"/>
    <property type="project" value="TreeGrafter"/>
</dbReference>
<evidence type="ECO:0000259" key="1">
    <source>
        <dbReference type="Pfam" id="PF00899"/>
    </source>
</evidence>
<dbReference type="InterPro" id="IPR035985">
    <property type="entry name" value="Ubiquitin-activating_enz"/>
</dbReference>
<accession>A0A6C2U1C6</accession>
<protein>
    <submittedName>
        <fullName evidence="2">Molybdopterin-synthase adenylyltransferase</fullName>
    </submittedName>
</protein>
<dbReference type="GO" id="GO:0061504">
    <property type="term" value="P:cyclic threonylcarbamoyladenosine biosynthetic process"/>
    <property type="evidence" value="ECO:0007669"/>
    <property type="project" value="TreeGrafter"/>
</dbReference>
<gene>
    <name evidence="2" type="primary">moeB_1</name>
    <name evidence="2" type="ORF">PDESU_02240</name>
</gene>
<proteinExistence type="predicted"/>
<dbReference type="Proteomes" id="UP000366872">
    <property type="component" value="Unassembled WGS sequence"/>
</dbReference>
<dbReference type="GO" id="GO:0008641">
    <property type="term" value="F:ubiquitin-like modifier activating enzyme activity"/>
    <property type="evidence" value="ECO:0007669"/>
    <property type="project" value="InterPro"/>
</dbReference>
<dbReference type="AlphaFoldDB" id="A0A6C2U1C6"/>
<keyword evidence="2" id="KW-0548">Nucleotidyltransferase</keyword>
<reference evidence="2 3" key="1">
    <citation type="submission" date="2019-04" db="EMBL/GenBank/DDBJ databases">
        <authorList>
            <person name="Van Vliet M D."/>
        </authorList>
    </citation>
    <scope>NUCLEOTIDE SEQUENCE [LARGE SCALE GENOMIC DNA]</scope>
    <source>
        <strain evidence="2 3">F1</strain>
    </source>
</reference>
<sequence>MQYKLRIAGIHYAELRDALYPGDWKEAGAIAVCGRRGSEGCTTLLVQKIHAVPFGAYQSREPDYLEWDTQWMIDVLNHAESEDLSLIKFHSHPGGGSFFSERDDLTDIGILNEWSILYDRATPHGSVIMLPDGELFGRMGYAGHQFIPIESIAVAGNQLHYWQPTDQECVFSDAESRNLQTFGAGTTAILKRLKVGVIGCSGTGSIVVEQLARLGVGHLVLVDPDIVEKKNLNRVLNTTEEDAVNERSKVDVLSDAIQKMGFETQVTRIATNLVAPKPIQEIASCDVVFGCVDGAEGRHILNRISSYYVIPYFDVGIDLQASEHGGISQVTGAVHYIQPGGSSLLSRGIYSQEEVEAEALRRSDPELYANHLKQNYIAGVKEDSPAVLPINMHYASLLVLEFLARIHKYRITDDAELAIQQYNLEDVDNVYRAEDGLPCAALAKRVGRGDTTPLLDIIGLE</sequence>
<dbReference type="Pfam" id="PF00899">
    <property type="entry name" value="ThiF"/>
    <property type="match status" value="1"/>
</dbReference>
<dbReference type="PANTHER" id="PTHR43267">
    <property type="entry name" value="TRNA THREONYLCARBAMOYLADENOSINE DEHYDRATASE"/>
    <property type="match status" value="1"/>
</dbReference>
<organism evidence="2 3">
    <name type="scientific">Pontiella desulfatans</name>
    <dbReference type="NCBI Taxonomy" id="2750659"/>
    <lineage>
        <taxon>Bacteria</taxon>
        <taxon>Pseudomonadati</taxon>
        <taxon>Kiritimatiellota</taxon>
        <taxon>Kiritimatiellia</taxon>
        <taxon>Kiritimatiellales</taxon>
        <taxon>Pontiellaceae</taxon>
        <taxon>Pontiella</taxon>
    </lineage>
</organism>
<dbReference type="SUPFAM" id="SSF69572">
    <property type="entry name" value="Activating enzymes of the ubiquitin-like proteins"/>
    <property type="match status" value="1"/>
</dbReference>
<dbReference type="GO" id="GO:0016779">
    <property type="term" value="F:nucleotidyltransferase activity"/>
    <property type="evidence" value="ECO:0007669"/>
    <property type="project" value="UniProtKB-KW"/>
</dbReference>
<keyword evidence="2" id="KW-0808">Transferase</keyword>
<dbReference type="RefSeq" id="WP_168442171.1">
    <property type="nucleotide sequence ID" value="NZ_CAAHFG010000001.1"/>
</dbReference>
<dbReference type="EMBL" id="CAAHFG010000001">
    <property type="protein sequence ID" value="VGO13683.1"/>
    <property type="molecule type" value="Genomic_DNA"/>
</dbReference>
<dbReference type="InterPro" id="IPR000594">
    <property type="entry name" value="ThiF_NAD_FAD-bd"/>
</dbReference>
<evidence type="ECO:0000313" key="2">
    <source>
        <dbReference type="EMBL" id="VGO13683.1"/>
    </source>
</evidence>
<name>A0A6C2U1C6_PONDE</name>
<keyword evidence="3" id="KW-1185">Reference proteome</keyword>
<dbReference type="InterPro" id="IPR045886">
    <property type="entry name" value="ThiF/MoeB/HesA"/>
</dbReference>
<dbReference type="Gene3D" id="3.40.50.720">
    <property type="entry name" value="NAD(P)-binding Rossmann-like Domain"/>
    <property type="match status" value="1"/>
</dbReference>
<feature type="domain" description="THIF-type NAD/FAD binding fold" evidence="1">
    <location>
        <begin position="176"/>
        <end position="409"/>
    </location>
</feature>